<dbReference type="HOGENOM" id="CLU_095018_1_1_1"/>
<keyword evidence="4 6" id="KW-0472">Membrane</keyword>
<keyword evidence="8" id="KW-1185">Reference proteome</keyword>
<feature type="non-terminal residue" evidence="7">
    <location>
        <position position="1"/>
    </location>
</feature>
<dbReference type="PANTHER" id="PTHR36460">
    <property type="entry name" value="UPF0132 DOMAIN PROTEIN (AFU_ORTHOLOGUE AFUA_3G10255)"/>
    <property type="match status" value="1"/>
</dbReference>
<dbReference type="KEGG" id="hir:HETIRDRAFT_307416"/>
<feature type="region of interest" description="Disordered" evidence="5">
    <location>
        <begin position="1"/>
        <end position="57"/>
    </location>
</feature>
<evidence type="ECO:0000256" key="6">
    <source>
        <dbReference type="SAM" id="Phobius"/>
    </source>
</evidence>
<dbReference type="AlphaFoldDB" id="W4KQ84"/>
<evidence type="ECO:0000313" key="8">
    <source>
        <dbReference type="Proteomes" id="UP000030671"/>
    </source>
</evidence>
<dbReference type="GeneID" id="20669489"/>
<dbReference type="eggNOG" id="ENOG502S13M">
    <property type="taxonomic scope" value="Eukaryota"/>
</dbReference>
<organism evidence="7 8">
    <name type="scientific">Heterobasidion irregulare (strain TC 32-1)</name>
    <dbReference type="NCBI Taxonomy" id="747525"/>
    <lineage>
        <taxon>Eukaryota</taxon>
        <taxon>Fungi</taxon>
        <taxon>Dikarya</taxon>
        <taxon>Basidiomycota</taxon>
        <taxon>Agaricomycotina</taxon>
        <taxon>Agaricomycetes</taxon>
        <taxon>Russulales</taxon>
        <taxon>Bondarzewiaceae</taxon>
        <taxon>Heterobasidion</taxon>
        <taxon>Heterobasidion annosum species complex</taxon>
    </lineage>
</organism>
<feature type="compositionally biased region" description="Polar residues" evidence="5">
    <location>
        <begin position="25"/>
        <end position="42"/>
    </location>
</feature>
<accession>W4KQ84</accession>
<evidence type="ECO:0000256" key="2">
    <source>
        <dbReference type="ARBA" id="ARBA00022692"/>
    </source>
</evidence>
<evidence type="ECO:0000256" key="1">
    <source>
        <dbReference type="ARBA" id="ARBA00004141"/>
    </source>
</evidence>
<gene>
    <name evidence="7" type="ORF">HETIRDRAFT_307416</name>
</gene>
<dbReference type="GO" id="GO:0016020">
    <property type="term" value="C:membrane"/>
    <property type="evidence" value="ECO:0007669"/>
    <property type="project" value="UniProtKB-SubCell"/>
</dbReference>
<evidence type="ECO:0000313" key="7">
    <source>
        <dbReference type="EMBL" id="ETW87216.1"/>
    </source>
</evidence>
<dbReference type="EMBL" id="KI925454">
    <property type="protein sequence ID" value="ETW87216.1"/>
    <property type="molecule type" value="Genomic_DNA"/>
</dbReference>
<protein>
    <submittedName>
        <fullName evidence="7">Uncharacterized protein</fullName>
    </submittedName>
</protein>
<comment type="subcellular location">
    <subcellularLocation>
        <location evidence="1">Membrane</location>
        <topology evidence="1">Multi-pass membrane protein</topology>
    </subcellularLocation>
</comment>
<dbReference type="InParanoid" id="W4KQ84"/>
<reference evidence="7 8" key="1">
    <citation type="journal article" date="2012" name="New Phytol.">
        <title>Insight into trade-off between wood decay and parasitism from the genome of a fungal forest pathogen.</title>
        <authorList>
            <person name="Olson A."/>
            <person name="Aerts A."/>
            <person name="Asiegbu F."/>
            <person name="Belbahri L."/>
            <person name="Bouzid O."/>
            <person name="Broberg A."/>
            <person name="Canback B."/>
            <person name="Coutinho P.M."/>
            <person name="Cullen D."/>
            <person name="Dalman K."/>
            <person name="Deflorio G."/>
            <person name="van Diepen L.T."/>
            <person name="Dunand C."/>
            <person name="Duplessis S."/>
            <person name="Durling M."/>
            <person name="Gonthier P."/>
            <person name="Grimwood J."/>
            <person name="Fossdal C.G."/>
            <person name="Hansson D."/>
            <person name="Henrissat B."/>
            <person name="Hietala A."/>
            <person name="Himmelstrand K."/>
            <person name="Hoffmeister D."/>
            <person name="Hogberg N."/>
            <person name="James T.Y."/>
            <person name="Karlsson M."/>
            <person name="Kohler A."/>
            <person name="Kues U."/>
            <person name="Lee Y.H."/>
            <person name="Lin Y.C."/>
            <person name="Lind M."/>
            <person name="Lindquist E."/>
            <person name="Lombard V."/>
            <person name="Lucas S."/>
            <person name="Lunden K."/>
            <person name="Morin E."/>
            <person name="Murat C."/>
            <person name="Park J."/>
            <person name="Raffaello T."/>
            <person name="Rouze P."/>
            <person name="Salamov A."/>
            <person name="Schmutz J."/>
            <person name="Solheim H."/>
            <person name="Stahlberg J."/>
            <person name="Velez H."/>
            <person name="de Vries R.P."/>
            <person name="Wiebenga A."/>
            <person name="Woodward S."/>
            <person name="Yakovlev I."/>
            <person name="Garbelotto M."/>
            <person name="Martin F."/>
            <person name="Grigoriev I.V."/>
            <person name="Stenlid J."/>
        </authorList>
    </citation>
    <scope>NUCLEOTIDE SEQUENCE [LARGE SCALE GENOMIC DNA]</scope>
    <source>
        <strain evidence="7 8">TC 32-1</strain>
    </source>
</reference>
<evidence type="ECO:0000256" key="5">
    <source>
        <dbReference type="SAM" id="MobiDB-lite"/>
    </source>
</evidence>
<proteinExistence type="predicted"/>
<keyword evidence="2 6" id="KW-0812">Transmembrane</keyword>
<dbReference type="Proteomes" id="UP000030671">
    <property type="component" value="Unassembled WGS sequence"/>
</dbReference>
<keyword evidence="3 6" id="KW-1133">Transmembrane helix</keyword>
<feature type="transmembrane region" description="Helical" evidence="6">
    <location>
        <begin position="127"/>
        <end position="145"/>
    </location>
</feature>
<sequence>PPPDEPQPSSSRITRPWLPAPPPSQQATSYQSGGVPTWNTSMAGGAGAAEESEEQQSQWETRYNTRVDVLSAFAYILGPLSALFLLITETKNDYVRFHAYQSALLTTPLLLLRVMTSLLGLPSSLRTLFTLLLVAPASFMAYQAYKGAAQDGLYRFHIPSIGQLAEQWLQEE</sequence>
<feature type="transmembrane region" description="Helical" evidence="6">
    <location>
        <begin position="99"/>
        <end position="121"/>
    </location>
</feature>
<dbReference type="STRING" id="747525.W4KQ84"/>
<dbReference type="RefSeq" id="XP_009541146.1">
    <property type="nucleotide sequence ID" value="XM_009542851.1"/>
</dbReference>
<name>W4KQ84_HETIT</name>
<dbReference type="OrthoDB" id="5546837at2759"/>
<evidence type="ECO:0000256" key="3">
    <source>
        <dbReference type="ARBA" id="ARBA00022989"/>
    </source>
</evidence>
<dbReference type="PANTHER" id="PTHR36460:SF1">
    <property type="entry name" value="UPF0132 DOMAIN PROTEIN (AFU_ORTHOLOGUE AFUA_3G10255)"/>
    <property type="match status" value="1"/>
</dbReference>
<feature type="transmembrane region" description="Helical" evidence="6">
    <location>
        <begin position="69"/>
        <end position="87"/>
    </location>
</feature>
<evidence type="ECO:0000256" key="4">
    <source>
        <dbReference type="ARBA" id="ARBA00023136"/>
    </source>
</evidence>